<dbReference type="EMBL" id="CM043023">
    <property type="protein sequence ID" value="KAI4455727.1"/>
    <property type="molecule type" value="Genomic_DNA"/>
</dbReference>
<evidence type="ECO:0000313" key="1">
    <source>
        <dbReference type="EMBL" id="KAI4455727.1"/>
    </source>
</evidence>
<comment type="caution">
    <text evidence="1">The sequence shown here is derived from an EMBL/GenBank/DDBJ whole genome shotgun (WGS) entry which is preliminary data.</text>
</comment>
<keyword evidence="2" id="KW-1185">Reference proteome</keyword>
<gene>
    <name evidence="1" type="ORF">MML48_9g00002690</name>
</gene>
<organism evidence="1 2">
    <name type="scientific">Holotrichia oblita</name>
    <name type="common">Chafer beetle</name>
    <dbReference type="NCBI Taxonomy" id="644536"/>
    <lineage>
        <taxon>Eukaryota</taxon>
        <taxon>Metazoa</taxon>
        <taxon>Ecdysozoa</taxon>
        <taxon>Arthropoda</taxon>
        <taxon>Hexapoda</taxon>
        <taxon>Insecta</taxon>
        <taxon>Pterygota</taxon>
        <taxon>Neoptera</taxon>
        <taxon>Endopterygota</taxon>
        <taxon>Coleoptera</taxon>
        <taxon>Polyphaga</taxon>
        <taxon>Scarabaeiformia</taxon>
        <taxon>Scarabaeidae</taxon>
        <taxon>Melolonthinae</taxon>
        <taxon>Holotrichia</taxon>
    </lineage>
</organism>
<name>A0ACB9SKR9_HOLOL</name>
<proteinExistence type="predicted"/>
<evidence type="ECO:0000313" key="2">
    <source>
        <dbReference type="Proteomes" id="UP001056778"/>
    </source>
</evidence>
<reference evidence="1" key="1">
    <citation type="submission" date="2022-04" db="EMBL/GenBank/DDBJ databases">
        <title>Chromosome-scale genome assembly of Holotrichia oblita Faldermann.</title>
        <authorList>
            <person name="Rongchong L."/>
        </authorList>
    </citation>
    <scope>NUCLEOTIDE SEQUENCE</scope>
    <source>
        <strain evidence="1">81SQS9</strain>
    </source>
</reference>
<accession>A0ACB9SKR9</accession>
<dbReference type="Proteomes" id="UP001056778">
    <property type="component" value="Chromosome 9"/>
</dbReference>
<protein>
    <submittedName>
        <fullName evidence="1">Transposase protein</fullName>
    </submittedName>
</protein>
<sequence>MKEEEKICMLLFDEMSLSSQLTYTYPLDIVQGFEDDGERRTQDIADHVQVFMLRGVFKKWKLPVAFNFSKSSTNAATIVKLYKDIVKKANAVGLKVIASVCDQGSTNMRAVRMLQEETRANALRGNITSVDDTINIDGQVIVHLYDPTHMLKCLRNNLLIKPLKFTEDGVTKVAKWEHLIDAYCIDSSAVSMCSQVFSKSVAAAVNLMSRNNCQTVDKTKTMPSEGQQTANLFLFLDDLFDSVNGGMTIYKPGKTLRGPVTPTSRHNYIWSRAIAIFENMEYIPIKPGDKSRPAVLQSWIETLKGFKVIRHRLFQKGYKNFPARAFNQDALENFFGQIRQHDMRNINPSCNTFTQYYKTLLVNNFVSYKSRNFNCEDDECSNLLTDVRTFISQKQENGREKIPELTEYPAIPRRFLLRSDIELFAIAYISG</sequence>